<evidence type="ECO:0000256" key="7">
    <source>
        <dbReference type="ARBA" id="ARBA00023157"/>
    </source>
</evidence>
<dbReference type="InterPro" id="IPR004506">
    <property type="entry name" value="MnmA-like"/>
</dbReference>
<dbReference type="NCBIfam" id="TIGR00420">
    <property type="entry name" value="trmU"/>
    <property type="match status" value="1"/>
</dbReference>
<dbReference type="EMBL" id="LN824141">
    <property type="protein sequence ID" value="CEP78739.1"/>
    <property type="molecule type" value="Genomic_DNA"/>
</dbReference>
<keyword evidence="1 9" id="KW-0820">tRNA-binding</keyword>
<comment type="caution">
    <text evidence="9">Lacks conserved residue(s) required for the propagation of feature annotation.</text>
</comment>
<dbReference type="HAMAP" id="MF_00144">
    <property type="entry name" value="tRNA_thiouridyl_MnmA"/>
    <property type="match status" value="1"/>
</dbReference>
<proteinExistence type="inferred from homology"/>
<sequence length="363" mass="41571">MTADIKKVVILMSGGVDSSIAAYLLKSQNYKVYGLHFKTVNDILFSLYPEKQKVCCSPSDTTDAIKVAEKLKLDDFQIVDIKDEFKEKIIDYFIETYKFGKTPNPCILCNRYFKFGKAIDICKKIGANYISSGHYIIREYSRKYSSEVLKKGVDNYKDQSYFLSYIKKDVVPYLLFPLGKMYKSEIRQMAQKLDLSVANKKDSQELCFIPDNDYRRFLRENGINVQEGKVLDLEGNEIGIHDGYLNYTIGQRSGIRYYKSPPIKLHVYKIIPEKNILVMAPTEKLYSHELIATKVNFLIDFKTIDGLCRVRKKSEEKPATVTKIADDVIKVNFKEPIFAVTPGQFATIYDEDGVILASGIITD</sequence>
<evidence type="ECO:0000259" key="10">
    <source>
        <dbReference type="Pfam" id="PF20258"/>
    </source>
</evidence>
<gene>
    <name evidence="9 12" type="primary">mnmA</name>
    <name evidence="12" type="ORF">DTL3_1445</name>
</gene>
<keyword evidence="5 9" id="KW-0067">ATP-binding</keyword>
<feature type="region of interest" description="Interaction with tRNA" evidence="9">
    <location>
        <begin position="157"/>
        <end position="159"/>
    </location>
</feature>
<dbReference type="Pfam" id="PF20259">
    <property type="entry name" value="tRNA_Me_trans_M"/>
    <property type="match status" value="1"/>
</dbReference>
<comment type="subcellular location">
    <subcellularLocation>
        <location evidence="9">Cytoplasm</location>
    </subcellularLocation>
</comment>
<reference evidence="13" key="1">
    <citation type="submission" date="2014-11" db="EMBL/GenBank/DDBJ databases">
        <authorList>
            <person name="Wibberg D."/>
        </authorList>
    </citation>
    <scope>NUCLEOTIDE SEQUENCE [LARGE SCALE GENOMIC DNA]</scope>
    <source>
        <strain evidence="13">L3</strain>
    </source>
</reference>
<evidence type="ECO:0000256" key="8">
    <source>
        <dbReference type="ARBA" id="ARBA00051542"/>
    </source>
</evidence>
<feature type="active site" description="Nucleophile" evidence="9">
    <location>
        <position position="109"/>
    </location>
</feature>
<dbReference type="HOGENOM" id="CLU_035188_0_0_0"/>
<dbReference type="InterPro" id="IPR023382">
    <property type="entry name" value="MnmA-like_central_sf"/>
</dbReference>
<dbReference type="GO" id="GO:0002143">
    <property type="term" value="P:tRNA wobble position uridine thiolation"/>
    <property type="evidence" value="ECO:0007669"/>
    <property type="project" value="TreeGrafter"/>
</dbReference>
<organism evidence="12 13">
    <name type="scientific">Defluviitoga tunisiensis</name>
    <dbReference type="NCBI Taxonomy" id="1006576"/>
    <lineage>
        <taxon>Bacteria</taxon>
        <taxon>Thermotogati</taxon>
        <taxon>Thermotogota</taxon>
        <taxon>Thermotogae</taxon>
        <taxon>Petrotogales</taxon>
        <taxon>Petrotogaceae</taxon>
        <taxon>Defluviitoga</taxon>
    </lineage>
</organism>
<evidence type="ECO:0000256" key="2">
    <source>
        <dbReference type="ARBA" id="ARBA00022679"/>
    </source>
</evidence>
<dbReference type="Gene3D" id="3.40.50.620">
    <property type="entry name" value="HUPs"/>
    <property type="match status" value="1"/>
</dbReference>
<evidence type="ECO:0000256" key="4">
    <source>
        <dbReference type="ARBA" id="ARBA00022741"/>
    </source>
</evidence>
<evidence type="ECO:0000256" key="5">
    <source>
        <dbReference type="ARBA" id="ARBA00022840"/>
    </source>
</evidence>
<comment type="similarity">
    <text evidence="9">Belongs to the MnmA/TRMU family.</text>
</comment>
<dbReference type="Gene3D" id="2.40.30.10">
    <property type="entry name" value="Translation factors"/>
    <property type="match status" value="1"/>
</dbReference>
<keyword evidence="3 9" id="KW-0819">tRNA processing</keyword>
<dbReference type="PATRIC" id="fig|1006576.9.peg.1443"/>
<dbReference type="InterPro" id="IPR046884">
    <property type="entry name" value="MnmA-like_central"/>
</dbReference>
<feature type="domain" description="tRNA-specific 2-thiouridylase MnmA-like C-terminal" evidence="10">
    <location>
        <begin position="287"/>
        <end position="361"/>
    </location>
</feature>
<keyword evidence="6 9" id="KW-0694">RNA-binding</keyword>
<dbReference type="CDD" id="cd01998">
    <property type="entry name" value="MnmA_TRMU-like"/>
    <property type="match status" value="1"/>
</dbReference>
<dbReference type="InterPro" id="IPR046885">
    <property type="entry name" value="MnmA-like_C"/>
</dbReference>
<dbReference type="Pfam" id="PF20258">
    <property type="entry name" value="tRNA_Me_trans_C"/>
    <property type="match status" value="1"/>
</dbReference>
<dbReference type="GO" id="GO:0000049">
    <property type="term" value="F:tRNA binding"/>
    <property type="evidence" value="ECO:0007669"/>
    <property type="project" value="UniProtKB-KW"/>
</dbReference>
<dbReference type="PANTHER" id="PTHR11933:SF5">
    <property type="entry name" value="MITOCHONDRIAL TRNA-SPECIFIC 2-THIOURIDYLASE 1"/>
    <property type="match status" value="1"/>
</dbReference>
<dbReference type="SUPFAM" id="SSF52402">
    <property type="entry name" value="Adenine nucleotide alpha hydrolases-like"/>
    <property type="match status" value="1"/>
</dbReference>
<evidence type="ECO:0000256" key="9">
    <source>
        <dbReference type="HAMAP-Rule" id="MF_00144"/>
    </source>
</evidence>
<accession>A0A0C7P4G3</accession>
<dbReference type="NCBIfam" id="NF001138">
    <property type="entry name" value="PRK00143.1"/>
    <property type="match status" value="1"/>
</dbReference>
<keyword evidence="13" id="KW-1185">Reference proteome</keyword>
<dbReference type="GO" id="GO:0103016">
    <property type="term" value="F:tRNA-uridine 2-sulfurtransferase activity"/>
    <property type="evidence" value="ECO:0007669"/>
    <property type="project" value="UniProtKB-EC"/>
</dbReference>
<dbReference type="Gene3D" id="2.30.30.280">
    <property type="entry name" value="Adenine nucleotide alpha hydrolases-like domains"/>
    <property type="match status" value="1"/>
</dbReference>
<dbReference type="STRING" id="1006576.DTL3_1445"/>
<dbReference type="EC" id="2.8.1.13" evidence="9"/>
<keyword evidence="7" id="KW-1015">Disulfide bond</keyword>
<evidence type="ECO:0000256" key="3">
    <source>
        <dbReference type="ARBA" id="ARBA00022694"/>
    </source>
</evidence>
<feature type="binding site" evidence="9">
    <location>
        <position position="37"/>
    </location>
    <ligand>
        <name>ATP</name>
        <dbReference type="ChEBI" id="CHEBI:30616"/>
    </ligand>
</feature>
<feature type="binding site" evidence="9">
    <location>
        <position position="133"/>
    </location>
    <ligand>
        <name>ATP</name>
        <dbReference type="ChEBI" id="CHEBI:30616"/>
    </ligand>
</feature>
<dbReference type="AlphaFoldDB" id="A0A0C7P4G3"/>
<feature type="domain" description="tRNA-specific 2-thiouridylase MnmA-like central" evidence="11">
    <location>
        <begin position="221"/>
        <end position="280"/>
    </location>
</feature>
<comment type="function">
    <text evidence="9">Catalyzes the 2-thiolation of uridine at the wobble position (U34) of tRNA, leading to the formation of s(2)U34.</text>
</comment>
<dbReference type="Proteomes" id="UP000032809">
    <property type="component" value="Chromosome I"/>
</dbReference>
<keyword evidence="2 9" id="KW-0808">Transferase</keyword>
<evidence type="ECO:0000256" key="6">
    <source>
        <dbReference type="ARBA" id="ARBA00022884"/>
    </source>
</evidence>
<dbReference type="Pfam" id="PF03054">
    <property type="entry name" value="tRNA_Me_trans"/>
    <property type="match status" value="1"/>
</dbReference>
<protein>
    <recommendedName>
        <fullName evidence="9">tRNA-specific 2-thiouridylase MnmA</fullName>
        <ecNumber evidence="9">2.8.1.13</ecNumber>
    </recommendedName>
</protein>
<feature type="site" description="Interaction with tRNA" evidence="9">
    <location>
        <position position="344"/>
    </location>
</feature>
<dbReference type="GO" id="GO:0005737">
    <property type="term" value="C:cytoplasm"/>
    <property type="evidence" value="ECO:0007669"/>
    <property type="project" value="UniProtKB-SubCell"/>
</dbReference>
<evidence type="ECO:0000313" key="13">
    <source>
        <dbReference type="Proteomes" id="UP000032809"/>
    </source>
</evidence>
<feature type="site" description="Interaction with tRNA" evidence="9">
    <location>
        <position position="134"/>
    </location>
</feature>
<evidence type="ECO:0000259" key="11">
    <source>
        <dbReference type="Pfam" id="PF20259"/>
    </source>
</evidence>
<evidence type="ECO:0000313" key="12">
    <source>
        <dbReference type="EMBL" id="CEP78739.1"/>
    </source>
</evidence>
<comment type="catalytic activity">
    <reaction evidence="8 9">
        <text>S-sulfanyl-L-cysteinyl-[protein] + uridine(34) in tRNA + AH2 + ATP = 2-thiouridine(34) in tRNA + L-cysteinyl-[protein] + A + AMP + diphosphate + H(+)</text>
        <dbReference type="Rhea" id="RHEA:47032"/>
        <dbReference type="Rhea" id="RHEA-COMP:10131"/>
        <dbReference type="Rhea" id="RHEA-COMP:11726"/>
        <dbReference type="Rhea" id="RHEA-COMP:11727"/>
        <dbReference type="Rhea" id="RHEA-COMP:11728"/>
        <dbReference type="ChEBI" id="CHEBI:13193"/>
        <dbReference type="ChEBI" id="CHEBI:15378"/>
        <dbReference type="ChEBI" id="CHEBI:17499"/>
        <dbReference type="ChEBI" id="CHEBI:29950"/>
        <dbReference type="ChEBI" id="CHEBI:30616"/>
        <dbReference type="ChEBI" id="CHEBI:33019"/>
        <dbReference type="ChEBI" id="CHEBI:61963"/>
        <dbReference type="ChEBI" id="CHEBI:65315"/>
        <dbReference type="ChEBI" id="CHEBI:87170"/>
        <dbReference type="ChEBI" id="CHEBI:456215"/>
        <dbReference type="EC" id="2.8.1.13"/>
    </reaction>
</comment>
<evidence type="ECO:0000256" key="1">
    <source>
        <dbReference type="ARBA" id="ARBA00022555"/>
    </source>
</evidence>
<dbReference type="GO" id="GO:0005524">
    <property type="term" value="F:ATP binding"/>
    <property type="evidence" value="ECO:0007669"/>
    <property type="project" value="UniProtKB-KW"/>
</dbReference>
<name>A0A0C7P4G3_DEFTU</name>
<feature type="active site" description="Cysteine persulfide intermediate" evidence="9">
    <location>
        <position position="207"/>
    </location>
</feature>
<dbReference type="RefSeq" id="WP_231853999.1">
    <property type="nucleotide sequence ID" value="NZ_LN824141.1"/>
</dbReference>
<dbReference type="InterPro" id="IPR014729">
    <property type="entry name" value="Rossmann-like_a/b/a_fold"/>
</dbReference>
<keyword evidence="9" id="KW-0963">Cytoplasm</keyword>
<keyword evidence="4 9" id="KW-0547">Nucleotide-binding</keyword>
<feature type="binding site" evidence="9">
    <location>
        <begin position="11"/>
        <end position="18"/>
    </location>
    <ligand>
        <name>ATP</name>
        <dbReference type="ChEBI" id="CHEBI:30616"/>
    </ligand>
</feature>
<dbReference type="PANTHER" id="PTHR11933">
    <property type="entry name" value="TRNA 5-METHYLAMINOMETHYL-2-THIOURIDYLATE -METHYLTRANSFERASE"/>
    <property type="match status" value="1"/>
</dbReference>
<dbReference type="KEGG" id="dtn:DTL3_1445"/>